<evidence type="ECO:0000313" key="2">
    <source>
        <dbReference type="Proteomes" id="UP001054945"/>
    </source>
</evidence>
<organism evidence="1 2">
    <name type="scientific">Caerostris extrusa</name>
    <name type="common">Bark spider</name>
    <name type="synonym">Caerostris bankana</name>
    <dbReference type="NCBI Taxonomy" id="172846"/>
    <lineage>
        <taxon>Eukaryota</taxon>
        <taxon>Metazoa</taxon>
        <taxon>Ecdysozoa</taxon>
        <taxon>Arthropoda</taxon>
        <taxon>Chelicerata</taxon>
        <taxon>Arachnida</taxon>
        <taxon>Araneae</taxon>
        <taxon>Araneomorphae</taxon>
        <taxon>Entelegynae</taxon>
        <taxon>Araneoidea</taxon>
        <taxon>Araneidae</taxon>
        <taxon>Caerostris</taxon>
    </lineage>
</organism>
<reference evidence="1 2" key="1">
    <citation type="submission" date="2021-06" db="EMBL/GenBank/DDBJ databases">
        <title>Caerostris extrusa draft genome.</title>
        <authorList>
            <person name="Kono N."/>
            <person name="Arakawa K."/>
        </authorList>
    </citation>
    <scope>NUCLEOTIDE SEQUENCE [LARGE SCALE GENOMIC DNA]</scope>
</reference>
<gene>
    <name evidence="1" type="ORF">CEXT_262331</name>
</gene>
<sequence>MRVPMHNAVVQAGDALLNSAVSPAKNKKGMDLASGMGQFFVLEKETRNPGEMRVAMHNAVVQAGDALLNSPSKNKRHGFSDWYGTVFCLGKRNTKPWHDYSGRVPCFSEIWLRDNSP</sequence>
<proteinExistence type="predicted"/>
<dbReference type="AlphaFoldDB" id="A0AAV4QIY8"/>
<name>A0AAV4QIY8_CAEEX</name>
<dbReference type="EMBL" id="BPLR01006375">
    <property type="protein sequence ID" value="GIY09405.1"/>
    <property type="molecule type" value="Genomic_DNA"/>
</dbReference>
<accession>A0AAV4QIY8</accession>
<evidence type="ECO:0000313" key="1">
    <source>
        <dbReference type="EMBL" id="GIY09405.1"/>
    </source>
</evidence>
<dbReference type="Proteomes" id="UP001054945">
    <property type="component" value="Unassembled WGS sequence"/>
</dbReference>
<keyword evidence="2" id="KW-1185">Reference proteome</keyword>
<protein>
    <submittedName>
        <fullName evidence="1">Uncharacterized protein</fullName>
    </submittedName>
</protein>
<comment type="caution">
    <text evidence="1">The sequence shown here is derived from an EMBL/GenBank/DDBJ whole genome shotgun (WGS) entry which is preliminary data.</text>
</comment>